<proteinExistence type="predicted"/>
<dbReference type="RefSeq" id="WP_009760515.1">
    <property type="nucleotide sequence ID" value="NZ_BAFE01000001.1"/>
</dbReference>
<gene>
    <name evidence="1" type="ORF">MOPEL_001_00730</name>
</gene>
<dbReference type="InterPro" id="IPR008928">
    <property type="entry name" value="6-hairpin_glycosidase_sf"/>
</dbReference>
<sequence>MSLLPSEGDLRRTGATIAATQAACGAVPWDVAGDTGGKVDPWDHVEAAMGLVSTGFVDEAAAAYDWLASVQREDGSWPIEWWLNDAGTPEVRDDGLDTNLTGYVAVGVWHHWRTRGEIAAVRRWWPTVVAALDAVVARQLPSGAIAWAVGVGGAADVGLLAGSACLHLALRCGAAIGDAVGDPRPGWREAADRIALAVAAGPDDPAVFDPKPRYSMEWYYPVLGGALRGAAAHARLDSRWADFVVPGLGIRCVDDHPWVTGAETCELALSLTALGRREEAARLVADVQHLRDEDGSYWTGYVFPDDARWPVERSTWTSAAVVLATRALQR</sequence>
<protein>
    <recommendedName>
        <fullName evidence="3">Prenyltransferase</fullName>
    </recommendedName>
</protein>
<dbReference type="eggNOG" id="COG3387">
    <property type="taxonomic scope" value="Bacteria"/>
</dbReference>
<evidence type="ECO:0000313" key="2">
    <source>
        <dbReference type="Proteomes" id="UP000004367"/>
    </source>
</evidence>
<accession>H5UMJ6</accession>
<dbReference type="InterPro" id="IPR012341">
    <property type="entry name" value="6hp_glycosidase-like_sf"/>
</dbReference>
<dbReference type="AlphaFoldDB" id="H5UMJ6"/>
<dbReference type="STRING" id="1089455.MOPEL_001_00730"/>
<comment type="caution">
    <text evidence="1">The sequence shown here is derived from an EMBL/GenBank/DDBJ whole genome shotgun (WGS) entry which is preliminary data.</text>
</comment>
<reference evidence="1 2" key="1">
    <citation type="submission" date="2012-02" db="EMBL/GenBank/DDBJ databases">
        <title>Whole genome shotgun sequence of Mobilicoccus pelagius NBRC 104925.</title>
        <authorList>
            <person name="Yoshida Y."/>
            <person name="Hosoyama A."/>
            <person name="Tsuchikane K."/>
            <person name="Katsumata H."/>
            <person name="Yamazaki S."/>
            <person name="Fujita N."/>
        </authorList>
    </citation>
    <scope>NUCLEOTIDE SEQUENCE [LARGE SCALE GENOMIC DNA]</scope>
    <source>
        <strain evidence="1 2">NBRC 104925</strain>
    </source>
</reference>
<dbReference type="Gene3D" id="1.50.10.10">
    <property type="match status" value="1"/>
</dbReference>
<dbReference type="GO" id="GO:0005975">
    <property type="term" value="P:carbohydrate metabolic process"/>
    <property type="evidence" value="ECO:0007669"/>
    <property type="project" value="InterPro"/>
</dbReference>
<dbReference type="Proteomes" id="UP000004367">
    <property type="component" value="Unassembled WGS sequence"/>
</dbReference>
<dbReference type="SUPFAM" id="SSF48208">
    <property type="entry name" value="Six-hairpin glycosidases"/>
    <property type="match status" value="1"/>
</dbReference>
<name>H5UMJ6_9MICO</name>
<evidence type="ECO:0008006" key="3">
    <source>
        <dbReference type="Google" id="ProtNLM"/>
    </source>
</evidence>
<dbReference type="OrthoDB" id="5175804at2"/>
<organism evidence="1 2">
    <name type="scientific">Mobilicoccus pelagius NBRC 104925</name>
    <dbReference type="NCBI Taxonomy" id="1089455"/>
    <lineage>
        <taxon>Bacteria</taxon>
        <taxon>Bacillati</taxon>
        <taxon>Actinomycetota</taxon>
        <taxon>Actinomycetes</taxon>
        <taxon>Micrococcales</taxon>
        <taxon>Dermatophilaceae</taxon>
        <taxon>Mobilicoccus</taxon>
    </lineage>
</organism>
<dbReference type="EMBL" id="BAFE01000001">
    <property type="protein sequence ID" value="GAB46954.1"/>
    <property type="molecule type" value="Genomic_DNA"/>
</dbReference>
<keyword evidence="2" id="KW-1185">Reference proteome</keyword>
<evidence type="ECO:0000313" key="1">
    <source>
        <dbReference type="EMBL" id="GAB46954.1"/>
    </source>
</evidence>